<evidence type="ECO:0000256" key="4">
    <source>
        <dbReference type="ARBA" id="ARBA00022679"/>
    </source>
</evidence>
<evidence type="ECO:0000256" key="5">
    <source>
        <dbReference type="ARBA" id="ARBA00022691"/>
    </source>
</evidence>
<evidence type="ECO:0000256" key="6">
    <source>
        <dbReference type="HAMAP-Rule" id="MF_00074"/>
    </source>
</evidence>
<keyword evidence="3 6" id="KW-0489">Methyltransferase</keyword>
<keyword evidence="1 6" id="KW-0963">Cytoplasm</keyword>
<dbReference type="SUPFAM" id="SSF53335">
    <property type="entry name" value="S-adenosyl-L-methionine-dependent methyltransferases"/>
    <property type="match status" value="1"/>
</dbReference>
<dbReference type="Proteomes" id="UP000219167">
    <property type="component" value="Unassembled WGS sequence"/>
</dbReference>
<keyword evidence="4 6" id="KW-0808">Transferase</keyword>
<dbReference type="GO" id="GO:0070043">
    <property type="term" value="F:rRNA (guanine-N7-)-methyltransferase activity"/>
    <property type="evidence" value="ECO:0007669"/>
    <property type="project" value="UniProtKB-UniRule"/>
</dbReference>
<dbReference type="EC" id="2.1.1.170" evidence="6"/>
<feature type="binding site" evidence="6">
    <location>
        <begin position="124"/>
        <end position="125"/>
    </location>
    <ligand>
        <name>S-adenosyl-L-methionine</name>
        <dbReference type="ChEBI" id="CHEBI:59789"/>
    </ligand>
</feature>
<feature type="binding site" evidence="6">
    <location>
        <position position="140"/>
    </location>
    <ligand>
        <name>S-adenosyl-L-methionine</name>
        <dbReference type="ChEBI" id="CHEBI:59789"/>
    </ligand>
</feature>
<name>A0A285UAA4_9HYPH</name>
<gene>
    <name evidence="6" type="primary">rsmG</name>
    <name evidence="7" type="ORF">SAMN05892877_10476</name>
</gene>
<proteinExistence type="inferred from homology"/>
<dbReference type="PANTHER" id="PTHR31760">
    <property type="entry name" value="S-ADENOSYL-L-METHIONINE-DEPENDENT METHYLTRANSFERASES SUPERFAMILY PROTEIN"/>
    <property type="match status" value="1"/>
</dbReference>
<comment type="function">
    <text evidence="6">Specifically methylates the N7 position of guanine in position 527 of 16S rRNA.</text>
</comment>
<keyword evidence="2 6" id="KW-0698">rRNA processing</keyword>
<feature type="binding site" evidence="6">
    <location>
        <position position="71"/>
    </location>
    <ligand>
        <name>S-adenosyl-L-methionine</name>
        <dbReference type="ChEBI" id="CHEBI:59789"/>
    </ligand>
</feature>
<dbReference type="PIRSF" id="PIRSF003078">
    <property type="entry name" value="GidB"/>
    <property type="match status" value="1"/>
</dbReference>
<dbReference type="InterPro" id="IPR029063">
    <property type="entry name" value="SAM-dependent_MTases_sf"/>
</dbReference>
<dbReference type="PANTHER" id="PTHR31760:SF0">
    <property type="entry name" value="S-ADENOSYL-L-METHIONINE-DEPENDENT METHYLTRANSFERASES SUPERFAMILY PROTEIN"/>
    <property type="match status" value="1"/>
</dbReference>
<comment type="catalytic activity">
    <reaction evidence="6">
        <text>guanosine(527) in 16S rRNA + S-adenosyl-L-methionine = N(7)-methylguanosine(527) in 16S rRNA + S-adenosyl-L-homocysteine</text>
        <dbReference type="Rhea" id="RHEA:42732"/>
        <dbReference type="Rhea" id="RHEA-COMP:10209"/>
        <dbReference type="Rhea" id="RHEA-COMP:10210"/>
        <dbReference type="ChEBI" id="CHEBI:57856"/>
        <dbReference type="ChEBI" id="CHEBI:59789"/>
        <dbReference type="ChEBI" id="CHEBI:74269"/>
        <dbReference type="ChEBI" id="CHEBI:74480"/>
        <dbReference type="EC" id="2.1.1.170"/>
    </reaction>
</comment>
<evidence type="ECO:0000313" key="8">
    <source>
        <dbReference type="Proteomes" id="UP000219167"/>
    </source>
</evidence>
<evidence type="ECO:0000256" key="1">
    <source>
        <dbReference type="ARBA" id="ARBA00022490"/>
    </source>
</evidence>
<sequence length="211" mass="23343">MKVEDMSLGDLNVSRETEQRLRSFILLFDKWARTINLVAPSTLEDLGARHIRDSAQIFGHWPKAATWVDLGSGGGFPGIITAILLHETGGGWVHLVESNNKKAAFLRQAIVETGARASVHPIRIESAPDVVSECDVISARALADLPLLLRYAAPWMARNPACRAFFHKGRDYQTEVDKARGEWAFDLVKHTSVVEHDSVVLEITGLSRIGH</sequence>
<keyword evidence="8" id="KW-1185">Reference proteome</keyword>
<evidence type="ECO:0000256" key="3">
    <source>
        <dbReference type="ARBA" id="ARBA00022603"/>
    </source>
</evidence>
<comment type="caution">
    <text evidence="6">Lacks conserved residue(s) required for the propagation of feature annotation.</text>
</comment>
<keyword evidence="5 6" id="KW-0949">S-adenosyl-L-methionine</keyword>
<evidence type="ECO:0000256" key="2">
    <source>
        <dbReference type="ARBA" id="ARBA00022552"/>
    </source>
</evidence>
<accession>A0A285UAA4</accession>
<comment type="subcellular location">
    <subcellularLocation>
        <location evidence="6">Cytoplasm</location>
    </subcellularLocation>
</comment>
<dbReference type="EMBL" id="OBQD01000004">
    <property type="protein sequence ID" value="SOC37251.1"/>
    <property type="molecule type" value="Genomic_DNA"/>
</dbReference>
<dbReference type="GO" id="GO:0005829">
    <property type="term" value="C:cytosol"/>
    <property type="evidence" value="ECO:0007669"/>
    <property type="project" value="TreeGrafter"/>
</dbReference>
<evidence type="ECO:0000313" key="7">
    <source>
        <dbReference type="EMBL" id="SOC37251.1"/>
    </source>
</evidence>
<comment type="similarity">
    <text evidence="6">Belongs to the methyltransferase superfamily. RNA methyltransferase RsmG family.</text>
</comment>
<dbReference type="AlphaFoldDB" id="A0A285UAA4"/>
<organism evidence="7 8">
    <name type="scientific">Rhizobium subbaraonis</name>
    <dbReference type="NCBI Taxonomy" id="908946"/>
    <lineage>
        <taxon>Bacteria</taxon>
        <taxon>Pseudomonadati</taxon>
        <taxon>Pseudomonadota</taxon>
        <taxon>Alphaproteobacteria</taxon>
        <taxon>Hyphomicrobiales</taxon>
        <taxon>Rhizobiaceae</taxon>
        <taxon>Rhizobium/Agrobacterium group</taxon>
        <taxon>Rhizobium</taxon>
    </lineage>
</organism>
<reference evidence="7 8" key="1">
    <citation type="submission" date="2017-08" db="EMBL/GenBank/DDBJ databases">
        <authorList>
            <person name="de Groot N.N."/>
        </authorList>
    </citation>
    <scope>NUCLEOTIDE SEQUENCE [LARGE SCALE GENOMIC DNA]</scope>
    <source>
        <strain evidence="7 8">JC85</strain>
    </source>
</reference>
<dbReference type="InterPro" id="IPR003682">
    <property type="entry name" value="rRNA_ssu_MeTfrase_G"/>
</dbReference>
<dbReference type="Pfam" id="PF02527">
    <property type="entry name" value="GidB"/>
    <property type="match status" value="1"/>
</dbReference>
<dbReference type="Gene3D" id="3.40.50.150">
    <property type="entry name" value="Vaccinia Virus protein VP39"/>
    <property type="match status" value="1"/>
</dbReference>
<feature type="binding site" evidence="6">
    <location>
        <position position="76"/>
    </location>
    <ligand>
        <name>S-adenosyl-L-methionine</name>
        <dbReference type="ChEBI" id="CHEBI:59789"/>
    </ligand>
</feature>
<dbReference type="HAMAP" id="MF_00074">
    <property type="entry name" value="16SrRNA_methyltr_G"/>
    <property type="match status" value="1"/>
</dbReference>
<protein>
    <recommendedName>
        <fullName evidence="6">Ribosomal RNA small subunit methyltransferase G</fullName>
        <ecNumber evidence="6">2.1.1.170</ecNumber>
    </recommendedName>
    <alternativeName>
        <fullName evidence="6">16S rRNA 7-methylguanosine methyltransferase</fullName>
        <shortName evidence="6">16S rRNA m7G methyltransferase</shortName>
    </alternativeName>
</protein>